<dbReference type="GO" id="GO:0005829">
    <property type="term" value="C:cytosol"/>
    <property type="evidence" value="ECO:0007669"/>
    <property type="project" value="TreeGrafter"/>
</dbReference>
<evidence type="ECO:0000256" key="4">
    <source>
        <dbReference type="ARBA" id="ARBA00009390"/>
    </source>
</evidence>
<evidence type="ECO:0000256" key="8">
    <source>
        <dbReference type="ARBA" id="ARBA00022723"/>
    </source>
</evidence>
<dbReference type="SUPFAM" id="SSF54001">
    <property type="entry name" value="Cysteine proteinases"/>
    <property type="match status" value="1"/>
</dbReference>
<dbReference type="AlphaFoldDB" id="A0A6A4JW77"/>
<dbReference type="PANTHER" id="PTHR12143:SF19">
    <property type="entry name" value="PEPTIDE-N(4)-(N-ACETYL-BETA-GLUCOSAMINYL)ASPARAGINE AMIDASE"/>
    <property type="match status" value="1"/>
</dbReference>
<dbReference type="InterPro" id="IPR006588">
    <property type="entry name" value="Peptide_N_glycanase_PAW_dom"/>
</dbReference>
<dbReference type="Pfam" id="PF04721">
    <property type="entry name" value="PAW"/>
    <property type="match status" value="1"/>
</dbReference>
<keyword evidence="10" id="KW-0862">Zinc</keyword>
<evidence type="ECO:0000256" key="11">
    <source>
        <dbReference type="ARBA" id="ARBA00032901"/>
    </source>
</evidence>
<reference evidence="13" key="1">
    <citation type="journal article" date="2021" name="Mol. Ecol. Resour.">
        <title>Apolygus lucorum genome provides insights into omnivorousness and mesophyll feeding.</title>
        <authorList>
            <person name="Liu Y."/>
            <person name="Liu H."/>
            <person name="Wang H."/>
            <person name="Huang T."/>
            <person name="Liu B."/>
            <person name="Yang B."/>
            <person name="Yin L."/>
            <person name="Li B."/>
            <person name="Zhang Y."/>
            <person name="Zhang S."/>
            <person name="Jiang F."/>
            <person name="Zhang X."/>
            <person name="Ren Y."/>
            <person name="Wang B."/>
            <person name="Wang S."/>
            <person name="Lu Y."/>
            <person name="Wu K."/>
            <person name="Fan W."/>
            <person name="Wang G."/>
        </authorList>
    </citation>
    <scope>NUCLEOTIDE SEQUENCE</scope>
    <source>
        <strain evidence="13">12Hb</strain>
    </source>
</reference>
<keyword evidence="14" id="KW-1185">Reference proteome</keyword>
<dbReference type="InterPro" id="IPR008979">
    <property type="entry name" value="Galactose-bd-like_sf"/>
</dbReference>
<keyword evidence="9" id="KW-0378">Hydrolase</keyword>
<evidence type="ECO:0000313" key="13">
    <source>
        <dbReference type="EMBL" id="KAF6207925.1"/>
    </source>
</evidence>
<keyword evidence="8" id="KW-0479">Metal-binding</keyword>
<dbReference type="OrthoDB" id="409136at2759"/>
<evidence type="ECO:0000256" key="10">
    <source>
        <dbReference type="ARBA" id="ARBA00022833"/>
    </source>
</evidence>
<dbReference type="Gene3D" id="3.10.620.30">
    <property type="match status" value="1"/>
</dbReference>
<comment type="catalytic activity">
    <reaction evidence="1">
        <text>Hydrolysis of an N(4)-(acetyl-beta-D-glucosaminyl)asparagine residue in which the glucosamine residue may be further glycosylated, to yield a (substituted) N-acetyl-beta-D-glucosaminylamine and a peptide containing an aspartate residue.</text>
        <dbReference type="EC" id="3.5.1.52"/>
    </reaction>
</comment>
<dbReference type="Proteomes" id="UP000466442">
    <property type="component" value="Unassembled WGS sequence"/>
</dbReference>
<comment type="caution">
    <text evidence="13">The sequence shown here is derived from an EMBL/GenBank/DDBJ whole genome shotgun (WGS) entry which is preliminary data.</text>
</comment>
<dbReference type="SMART" id="SM00460">
    <property type="entry name" value="TGc"/>
    <property type="match status" value="1"/>
</dbReference>
<dbReference type="GO" id="GO:0046872">
    <property type="term" value="F:metal ion binding"/>
    <property type="evidence" value="ECO:0007669"/>
    <property type="project" value="UniProtKB-KW"/>
</dbReference>
<evidence type="ECO:0000256" key="7">
    <source>
        <dbReference type="ARBA" id="ARBA00022490"/>
    </source>
</evidence>
<evidence type="ECO:0000256" key="12">
    <source>
        <dbReference type="PROSITE-ProRule" id="PRU00731"/>
    </source>
</evidence>
<proteinExistence type="inferred from homology"/>
<dbReference type="GO" id="GO:0005634">
    <property type="term" value="C:nucleus"/>
    <property type="evidence" value="ECO:0007669"/>
    <property type="project" value="TreeGrafter"/>
</dbReference>
<comment type="subcellular location">
    <subcellularLocation>
        <location evidence="3">Cytoplasm</location>
    </subcellularLocation>
</comment>
<protein>
    <recommendedName>
        <fullName evidence="6">Peptide-N(4)-(N-acetyl-beta-glucosaminyl)asparagine amidase</fullName>
        <ecNumber evidence="5">3.5.1.52</ecNumber>
    </recommendedName>
    <alternativeName>
        <fullName evidence="11">Peptide:N-glycanase</fullName>
    </alternativeName>
</protein>
<evidence type="ECO:0000313" key="14">
    <source>
        <dbReference type="Proteomes" id="UP000466442"/>
    </source>
</evidence>
<dbReference type="SUPFAM" id="SSF49785">
    <property type="entry name" value="Galactose-binding domain-like"/>
    <property type="match status" value="1"/>
</dbReference>
<dbReference type="EC" id="3.5.1.52" evidence="5"/>
<evidence type="ECO:0000256" key="2">
    <source>
        <dbReference type="ARBA" id="ARBA00001947"/>
    </source>
</evidence>
<evidence type="ECO:0000256" key="6">
    <source>
        <dbReference type="ARBA" id="ARBA00018546"/>
    </source>
</evidence>
<dbReference type="Gene3D" id="2.60.120.1020">
    <property type="entry name" value="Peptide N glycanase, PAW domain"/>
    <property type="match status" value="1"/>
</dbReference>
<accession>A0A6A4JW77</accession>
<dbReference type="PANTHER" id="PTHR12143">
    <property type="entry name" value="PEPTIDE N-GLYCANASE PNGASE -RELATED"/>
    <property type="match status" value="1"/>
</dbReference>
<dbReference type="Gene3D" id="2.20.25.10">
    <property type="match status" value="1"/>
</dbReference>
<evidence type="ECO:0000256" key="9">
    <source>
        <dbReference type="ARBA" id="ARBA00022801"/>
    </source>
</evidence>
<dbReference type="EMBL" id="WIXP02000007">
    <property type="protein sequence ID" value="KAF6207925.1"/>
    <property type="molecule type" value="Genomic_DNA"/>
</dbReference>
<gene>
    <name evidence="13" type="ORF">GE061_016374</name>
</gene>
<dbReference type="PROSITE" id="PS51398">
    <property type="entry name" value="PAW"/>
    <property type="match status" value="1"/>
</dbReference>
<keyword evidence="7" id="KW-0963">Cytoplasm</keyword>
<sequence length="512" mass="58147">MMCSTKSSRLGNPENLINDSLRRVLQYEILELQGLALSLIPLDVLRKNSTSCTIHPPMKEGDATILLNVDECELCFFQELASWFKDDFFSWVNSPDCEACGKPSKFKARYSIFWPVSRMNRSSQYVIDVEDHECTSCRNVTKFPRHTDASILIETRKGRCSEWAQVFTLFCRAIGYRARLVVDVTDHVWTEVYSISLKRWMHIDSCEAAVDQPLMYEKGWGKKLSYIVAVGIDDIQDVSWRYSADHKALMSRRDPQADKILVHNVIKKRNELLQRYPPQISRNLMVGVILELLELMVEPTSIAEYGGRISGDKDWIQSRSEDGGHSAQDSRKTMKLSEFTSSPGPAAVKIMYSSALDKYQIASQTGFDSSNSSWQKLASKSENLFRKEEKDWKMSYLARKHSAKPGIIEWRFDADKFLISGIAVESGAFVKEGCEIACDIRSEDGTFSASYKNVGKCSSQLLVPCRVLTVRFTLTSPPGAPDVAWQFTQLFREKVTEFSDFAFGFTIDLIQG</sequence>
<dbReference type="Pfam" id="PF01841">
    <property type="entry name" value="Transglut_core"/>
    <property type="match status" value="1"/>
</dbReference>
<evidence type="ECO:0000256" key="5">
    <source>
        <dbReference type="ARBA" id="ARBA00012158"/>
    </source>
</evidence>
<dbReference type="InterPro" id="IPR002931">
    <property type="entry name" value="Transglutaminase-like"/>
</dbReference>
<dbReference type="GO" id="GO:0000224">
    <property type="term" value="F:peptide-N4-(N-acetyl-beta-glucosaminyl)asparagine amidase activity"/>
    <property type="evidence" value="ECO:0007669"/>
    <property type="project" value="UniProtKB-EC"/>
</dbReference>
<evidence type="ECO:0000256" key="1">
    <source>
        <dbReference type="ARBA" id="ARBA00001650"/>
    </source>
</evidence>
<name>A0A6A4JW77_APOLU</name>
<dbReference type="GO" id="GO:0006516">
    <property type="term" value="P:glycoprotein catabolic process"/>
    <property type="evidence" value="ECO:0007669"/>
    <property type="project" value="InterPro"/>
</dbReference>
<dbReference type="InterPro" id="IPR038765">
    <property type="entry name" value="Papain-like_cys_pep_sf"/>
</dbReference>
<dbReference type="InterPro" id="IPR050883">
    <property type="entry name" value="PNGase"/>
</dbReference>
<organism evidence="13 14">
    <name type="scientific">Apolygus lucorum</name>
    <name type="common">Small green plant bug</name>
    <name type="synonym">Lygocoris lucorum</name>
    <dbReference type="NCBI Taxonomy" id="248454"/>
    <lineage>
        <taxon>Eukaryota</taxon>
        <taxon>Metazoa</taxon>
        <taxon>Ecdysozoa</taxon>
        <taxon>Arthropoda</taxon>
        <taxon>Hexapoda</taxon>
        <taxon>Insecta</taxon>
        <taxon>Pterygota</taxon>
        <taxon>Neoptera</taxon>
        <taxon>Paraneoptera</taxon>
        <taxon>Hemiptera</taxon>
        <taxon>Heteroptera</taxon>
        <taxon>Panheteroptera</taxon>
        <taxon>Cimicomorpha</taxon>
        <taxon>Miridae</taxon>
        <taxon>Mirini</taxon>
        <taxon>Apolygus</taxon>
    </lineage>
</organism>
<evidence type="ECO:0000256" key="3">
    <source>
        <dbReference type="ARBA" id="ARBA00004496"/>
    </source>
</evidence>
<dbReference type="InterPro" id="IPR038680">
    <property type="entry name" value="PAW_sf"/>
</dbReference>
<comment type="cofactor">
    <cofactor evidence="2">
        <name>Zn(2+)</name>
        <dbReference type="ChEBI" id="CHEBI:29105"/>
    </cofactor>
</comment>
<comment type="similarity">
    <text evidence="4 12">Belongs to the transglutaminase-like superfamily. PNGase family.</text>
</comment>